<dbReference type="Pfam" id="PF05089">
    <property type="entry name" value="NAGLU"/>
    <property type="match status" value="1"/>
</dbReference>
<dbReference type="InterPro" id="IPR024240">
    <property type="entry name" value="NAGLU_N"/>
</dbReference>
<evidence type="ECO:0000259" key="5">
    <source>
        <dbReference type="Pfam" id="PF12972"/>
    </source>
</evidence>
<accession>A0A6G0WMB6</accession>
<comment type="caution">
    <text evidence="6">The sequence shown here is derived from an EMBL/GenBank/DDBJ whole genome shotgun (WGS) entry which is preliminary data.</text>
</comment>
<sequence>MDLVAAALLVWTTVVAAQVDPPQHDAVAALKGLIARRLGPTYVSQISLGTLPASSTGLDVAQVHANDGKIVLEGSSATAMAYGLHTYLKQVVKTQADWEDHALHLPRVLPLPSKPIRLEKQSKYTYYQNVCTASYSAWTWSWSKWEKHLDWMALNGINMPLAFTGQEKVWQATFARFNITSLDNFFAGAAFLAWGRMGNIQGSWVRGPLPQSFIDDQAQLQHEILNRMKEFGMMPALPAFAGHIPAEFVKLYPAAKVIQSDAWAGFQPPFTKVYLMDPTDPMFLEIGAAFLDEYQAEYGFTAHLYQADTYNEMDPRDSSAAYLKQASSAVLKSMQMVDPKAVWLMQGWLFSFSRFWTEATMEAYLSPLPIDSLIVLDLYAEVLPQWKKSHNFFNHAWIYCVLHNFGGSLGMRGDLPTLAEAPTVARRESQGRMVGVGLTMEGIFQNYIVYDLTLTMAWTSRALVVETYVEEFVAARYAGGNAAVQAAWKALASSVYNVRNAFGGVTKDIVCLRPRWNLIHDGFMPTRPFHDPKDVRSAWKELLKAPLPHVEAYLHDLVDVTRQAMSDGILAQYKLIQTQHDRRSATLPEMETLLEGLLERMADLDLILSTSVDFMLGTWLHDARALARADRADDDADYFEYEARNQVTRWGDNNFNTLTDYAGKEWSGLVSSYYIPRWKIWTDQVLKAYKEERSVDSRAVVDAIEAFELQWQLETTRFPTTPQGDSIAVSRQLYVKYVDPIADGLPPPLPESKALNLQQATVKDTTRRKIDMTEWVQFCLADCLW</sequence>
<proteinExistence type="predicted"/>
<dbReference type="Gene3D" id="3.30.379.10">
    <property type="entry name" value="Chitobiase/beta-hexosaminidase domain 2-like"/>
    <property type="match status" value="1"/>
</dbReference>
<evidence type="ECO:0008006" key="8">
    <source>
        <dbReference type="Google" id="ProtNLM"/>
    </source>
</evidence>
<dbReference type="Pfam" id="PF12971">
    <property type="entry name" value="NAGLU_N"/>
    <property type="match status" value="1"/>
</dbReference>
<feature type="signal peptide" evidence="2">
    <location>
        <begin position="1"/>
        <end position="17"/>
    </location>
</feature>
<feature type="chain" id="PRO_5026210968" description="Alpha-N-acetylglucosaminidase C-terminal domain-containing protein" evidence="2">
    <location>
        <begin position="18"/>
        <end position="785"/>
    </location>
</feature>
<feature type="domain" description="Alpha-N-acetylglucosaminidase N-terminal" evidence="4">
    <location>
        <begin position="29"/>
        <end position="110"/>
    </location>
</feature>
<dbReference type="Gene3D" id="1.20.120.670">
    <property type="entry name" value="N-acetyl-b-d-glucoasminidase"/>
    <property type="match status" value="1"/>
</dbReference>
<evidence type="ECO:0000259" key="4">
    <source>
        <dbReference type="Pfam" id="PF12971"/>
    </source>
</evidence>
<dbReference type="VEuPathDB" id="FungiDB:AeMF1_017268"/>
<feature type="domain" description="Alpha-N-acetylglucosaminidase tim-barrel" evidence="3">
    <location>
        <begin position="126"/>
        <end position="459"/>
    </location>
</feature>
<dbReference type="PANTHER" id="PTHR12872:SF1">
    <property type="entry name" value="ALPHA-N-ACETYLGLUCOSAMINIDASE"/>
    <property type="match status" value="1"/>
</dbReference>
<dbReference type="EMBL" id="VJMJ01000178">
    <property type="protein sequence ID" value="KAF0728451.1"/>
    <property type="molecule type" value="Genomic_DNA"/>
</dbReference>
<keyword evidence="2" id="KW-0732">Signal</keyword>
<dbReference type="AlphaFoldDB" id="A0A6G0WMB6"/>
<feature type="domain" description="Alpha-N-acetylglucosaminidase C-terminal" evidence="5">
    <location>
        <begin position="468"/>
        <end position="735"/>
    </location>
</feature>
<keyword evidence="1" id="KW-0378">Hydrolase</keyword>
<keyword evidence="7" id="KW-1185">Reference proteome</keyword>
<reference evidence="6 7" key="1">
    <citation type="submission" date="2019-07" db="EMBL/GenBank/DDBJ databases">
        <title>Genomics analysis of Aphanomyces spp. identifies a new class of oomycete effector associated with host adaptation.</title>
        <authorList>
            <person name="Gaulin E."/>
        </authorList>
    </citation>
    <scope>NUCLEOTIDE SEQUENCE [LARGE SCALE GENOMIC DNA]</scope>
    <source>
        <strain evidence="6 7">ATCC 201684</strain>
    </source>
</reference>
<evidence type="ECO:0000259" key="3">
    <source>
        <dbReference type="Pfam" id="PF05089"/>
    </source>
</evidence>
<dbReference type="InterPro" id="IPR029018">
    <property type="entry name" value="Hex-like_dom2"/>
</dbReference>
<dbReference type="InterPro" id="IPR007781">
    <property type="entry name" value="NAGLU"/>
</dbReference>
<dbReference type="InterPro" id="IPR024732">
    <property type="entry name" value="NAGLU_C"/>
</dbReference>
<gene>
    <name evidence="6" type="ORF">Ae201684_013814</name>
</gene>
<organism evidence="6 7">
    <name type="scientific">Aphanomyces euteiches</name>
    <dbReference type="NCBI Taxonomy" id="100861"/>
    <lineage>
        <taxon>Eukaryota</taxon>
        <taxon>Sar</taxon>
        <taxon>Stramenopiles</taxon>
        <taxon>Oomycota</taxon>
        <taxon>Saprolegniomycetes</taxon>
        <taxon>Saprolegniales</taxon>
        <taxon>Verrucalvaceae</taxon>
        <taxon>Aphanomyces</taxon>
    </lineage>
</organism>
<dbReference type="Gene3D" id="3.20.20.80">
    <property type="entry name" value="Glycosidases"/>
    <property type="match status" value="1"/>
</dbReference>
<evidence type="ECO:0000256" key="2">
    <source>
        <dbReference type="SAM" id="SignalP"/>
    </source>
</evidence>
<dbReference type="InterPro" id="IPR024733">
    <property type="entry name" value="NAGLU_tim-barrel"/>
</dbReference>
<evidence type="ECO:0000256" key="1">
    <source>
        <dbReference type="ARBA" id="ARBA00022801"/>
    </source>
</evidence>
<dbReference type="GO" id="GO:0016787">
    <property type="term" value="F:hydrolase activity"/>
    <property type="evidence" value="ECO:0007669"/>
    <property type="project" value="UniProtKB-KW"/>
</dbReference>
<evidence type="ECO:0000313" key="7">
    <source>
        <dbReference type="Proteomes" id="UP000481153"/>
    </source>
</evidence>
<dbReference type="PANTHER" id="PTHR12872">
    <property type="entry name" value="ALPHA-N-ACETYLGLUCOSAMINIDASE"/>
    <property type="match status" value="1"/>
</dbReference>
<name>A0A6G0WMB6_9STRA</name>
<evidence type="ECO:0000313" key="6">
    <source>
        <dbReference type="EMBL" id="KAF0728451.1"/>
    </source>
</evidence>
<protein>
    <recommendedName>
        <fullName evidence="8">Alpha-N-acetylglucosaminidase C-terminal domain-containing protein</fullName>
    </recommendedName>
</protein>
<dbReference type="Proteomes" id="UP000481153">
    <property type="component" value="Unassembled WGS sequence"/>
</dbReference>
<dbReference type="Pfam" id="PF12972">
    <property type="entry name" value="NAGLU_C"/>
    <property type="match status" value="1"/>
</dbReference>